<dbReference type="PANTHER" id="PTHR45655:SF13">
    <property type="entry name" value="SOLUBLE GUANYLATE CYCLASE GCY-32-RELATED"/>
    <property type="match status" value="1"/>
</dbReference>
<name>A0A9D4G6L1_DREPO</name>
<dbReference type="EMBL" id="JAIWYP010000006">
    <property type="protein sequence ID" value="KAH3811318.1"/>
    <property type="molecule type" value="Genomic_DNA"/>
</dbReference>
<dbReference type="GO" id="GO:0019934">
    <property type="term" value="P:cGMP-mediated signaling"/>
    <property type="evidence" value="ECO:0007669"/>
    <property type="project" value="TreeGrafter"/>
</dbReference>
<dbReference type="AlphaFoldDB" id="A0A9D4G6L1"/>
<accession>A0A9D4G6L1</accession>
<dbReference type="EC" id="4.6.1.2" evidence="1"/>
<feature type="domain" description="Haem NO binding associated" evidence="4">
    <location>
        <begin position="32"/>
        <end position="113"/>
    </location>
</feature>
<dbReference type="Pfam" id="PF07701">
    <property type="entry name" value="HNOBA"/>
    <property type="match status" value="1"/>
</dbReference>
<organism evidence="6 7">
    <name type="scientific">Dreissena polymorpha</name>
    <name type="common">Zebra mussel</name>
    <name type="synonym">Mytilus polymorpha</name>
    <dbReference type="NCBI Taxonomy" id="45954"/>
    <lineage>
        <taxon>Eukaryota</taxon>
        <taxon>Metazoa</taxon>
        <taxon>Spiralia</taxon>
        <taxon>Lophotrochozoa</taxon>
        <taxon>Mollusca</taxon>
        <taxon>Bivalvia</taxon>
        <taxon>Autobranchia</taxon>
        <taxon>Heteroconchia</taxon>
        <taxon>Euheterodonta</taxon>
        <taxon>Imparidentia</taxon>
        <taxon>Neoheterodontei</taxon>
        <taxon>Myida</taxon>
        <taxon>Dreissenoidea</taxon>
        <taxon>Dreissenidae</taxon>
        <taxon>Dreissena</taxon>
    </lineage>
</organism>
<gene>
    <name evidence="5" type="ORF">DPMN_139728</name>
    <name evidence="6" type="ORF">DPMN_139905</name>
</gene>
<sequence>MRKKSVISRWRMAAKITLLHRGFVPNYPETLAINPRMFIEIFPYHLIVDKDLKIEQSGIKIQTLMPSIRSRQALLTDYFLIRYPNCVDLTYTNIERFICCPFVLECRKENMKREWVDRPSLQLKGNI</sequence>
<dbReference type="GO" id="GO:0008074">
    <property type="term" value="C:guanylate cyclase complex, soluble"/>
    <property type="evidence" value="ECO:0007669"/>
    <property type="project" value="TreeGrafter"/>
</dbReference>
<reference evidence="6" key="2">
    <citation type="submission" date="2020-11" db="EMBL/GenBank/DDBJ databases">
        <authorList>
            <person name="McCartney M.A."/>
            <person name="Auch B."/>
            <person name="Kono T."/>
            <person name="Mallez S."/>
            <person name="Becker A."/>
            <person name="Gohl D.M."/>
            <person name="Silverstein K.A.T."/>
            <person name="Koren S."/>
            <person name="Bechman K.B."/>
            <person name="Herman A."/>
            <person name="Abrahante J.E."/>
            <person name="Garbe J."/>
        </authorList>
    </citation>
    <scope>NUCLEOTIDE SEQUENCE</scope>
    <source>
        <strain evidence="6">Duluth1</strain>
        <tissue evidence="6">Whole animal</tissue>
    </source>
</reference>
<dbReference type="GO" id="GO:0000166">
    <property type="term" value="F:nucleotide binding"/>
    <property type="evidence" value="ECO:0007669"/>
    <property type="project" value="UniProtKB-KW"/>
</dbReference>
<evidence type="ECO:0000313" key="7">
    <source>
        <dbReference type="Proteomes" id="UP000828390"/>
    </source>
</evidence>
<evidence type="ECO:0000256" key="2">
    <source>
        <dbReference type="ARBA" id="ARBA00022741"/>
    </source>
</evidence>
<dbReference type="InterPro" id="IPR042463">
    <property type="entry name" value="HNOB_dom_associated_sf"/>
</dbReference>
<keyword evidence="2" id="KW-0547">Nucleotide-binding</keyword>
<comment type="caution">
    <text evidence="6">The sequence shown here is derived from an EMBL/GenBank/DDBJ whole genome shotgun (WGS) entry which is preliminary data.</text>
</comment>
<protein>
    <recommendedName>
        <fullName evidence="1">guanylate cyclase</fullName>
        <ecNumber evidence="1">4.6.1.2</ecNumber>
    </recommendedName>
</protein>
<dbReference type="InterPro" id="IPR011645">
    <property type="entry name" value="HNOB_dom_associated"/>
</dbReference>
<keyword evidence="7" id="KW-1185">Reference proteome</keyword>
<evidence type="ECO:0000313" key="5">
    <source>
        <dbReference type="EMBL" id="KAH3811318.1"/>
    </source>
</evidence>
<dbReference type="Gene3D" id="3.30.450.260">
    <property type="entry name" value="Haem NO binding associated domain"/>
    <property type="match status" value="1"/>
</dbReference>
<evidence type="ECO:0000256" key="1">
    <source>
        <dbReference type="ARBA" id="ARBA00012202"/>
    </source>
</evidence>
<dbReference type="GO" id="GO:0070482">
    <property type="term" value="P:response to oxygen levels"/>
    <property type="evidence" value="ECO:0007669"/>
    <property type="project" value="TreeGrafter"/>
</dbReference>
<evidence type="ECO:0000313" key="6">
    <source>
        <dbReference type="EMBL" id="KAH3811495.1"/>
    </source>
</evidence>
<dbReference type="Proteomes" id="UP000828390">
    <property type="component" value="Unassembled WGS sequence"/>
</dbReference>
<keyword evidence="3" id="KW-0141">cGMP biosynthesis</keyword>
<dbReference type="GO" id="GO:0004383">
    <property type="term" value="F:guanylate cyclase activity"/>
    <property type="evidence" value="ECO:0007669"/>
    <property type="project" value="UniProtKB-EC"/>
</dbReference>
<proteinExistence type="predicted"/>
<reference evidence="6" key="1">
    <citation type="journal article" date="2019" name="bioRxiv">
        <title>The Genome of the Zebra Mussel, Dreissena polymorpha: A Resource for Invasive Species Research.</title>
        <authorList>
            <person name="McCartney M.A."/>
            <person name="Auch B."/>
            <person name="Kono T."/>
            <person name="Mallez S."/>
            <person name="Zhang Y."/>
            <person name="Obille A."/>
            <person name="Becker A."/>
            <person name="Abrahante J.E."/>
            <person name="Garbe J."/>
            <person name="Badalamenti J.P."/>
            <person name="Herman A."/>
            <person name="Mangelson H."/>
            <person name="Liachko I."/>
            <person name="Sullivan S."/>
            <person name="Sone E.D."/>
            <person name="Koren S."/>
            <person name="Silverstein K.A.T."/>
            <person name="Beckman K.B."/>
            <person name="Gohl D.M."/>
        </authorList>
    </citation>
    <scope>NUCLEOTIDE SEQUENCE</scope>
    <source>
        <strain evidence="6">Duluth1</strain>
        <tissue evidence="6">Whole animal</tissue>
    </source>
</reference>
<evidence type="ECO:0000256" key="3">
    <source>
        <dbReference type="ARBA" id="ARBA00023293"/>
    </source>
</evidence>
<evidence type="ECO:0000259" key="4">
    <source>
        <dbReference type="Pfam" id="PF07701"/>
    </source>
</evidence>
<dbReference type="PANTHER" id="PTHR45655">
    <property type="entry name" value="GUANYLATE CYCLASE SOLUBLE SUBUNIT BETA-2"/>
    <property type="match status" value="1"/>
</dbReference>
<dbReference type="EMBL" id="JAIWYP010000006">
    <property type="protein sequence ID" value="KAH3811495.1"/>
    <property type="molecule type" value="Genomic_DNA"/>
</dbReference>